<dbReference type="SUPFAM" id="SSF53223">
    <property type="entry name" value="Aminoacid dehydrogenase-like, N-terminal domain"/>
    <property type="match status" value="1"/>
</dbReference>
<dbReference type="Pfam" id="PF00390">
    <property type="entry name" value="malic"/>
    <property type="match status" value="1"/>
</dbReference>
<dbReference type="InterPro" id="IPR012302">
    <property type="entry name" value="Malic_NAD-bd"/>
</dbReference>
<dbReference type="GO" id="GO:0046872">
    <property type="term" value="F:metal ion binding"/>
    <property type="evidence" value="ECO:0007669"/>
    <property type="project" value="UniProtKB-KW"/>
</dbReference>
<comment type="cofactor">
    <cofactor evidence="7">
        <name>Mg(2+)</name>
        <dbReference type="ChEBI" id="CHEBI:18420"/>
    </cofactor>
    <cofactor evidence="7">
        <name>Mn(2+)</name>
        <dbReference type="ChEBI" id="CHEBI:29035"/>
    </cofactor>
    <text evidence="7">Divalent metal cations. Prefers magnesium or manganese.</text>
</comment>
<dbReference type="InterPro" id="IPR037062">
    <property type="entry name" value="Malic_N_dom_sf"/>
</dbReference>
<reference evidence="10 11" key="1">
    <citation type="submission" date="2018-04" db="EMBL/GenBank/DDBJ databases">
        <title>Novel Campyloabacter and Helicobacter Species and Strains.</title>
        <authorList>
            <person name="Mannion A.J."/>
            <person name="Shen Z."/>
            <person name="Fox J.G."/>
        </authorList>
    </citation>
    <scope>NUCLEOTIDE SEQUENCE [LARGE SCALE GENOMIC DNA]</scope>
    <source>
        <strain evidence="10 11">MIT 99-5101</strain>
    </source>
</reference>
<feature type="binding site" evidence="7">
    <location>
        <position position="161"/>
    </location>
    <ligand>
        <name>a divalent metal cation</name>
        <dbReference type="ChEBI" id="CHEBI:60240"/>
    </ligand>
</feature>
<dbReference type="Gene3D" id="3.40.50.10380">
    <property type="entry name" value="Malic enzyme, N-terminal domain"/>
    <property type="match status" value="1"/>
</dbReference>
<dbReference type="SUPFAM" id="SSF51735">
    <property type="entry name" value="NAD(P)-binding Rossmann-fold domains"/>
    <property type="match status" value="1"/>
</dbReference>
<sequence>MEDLKQTYPDALPYHKGGKIEVVARTQLNNEHDLSIAYSPGVAVPCKEIQRDPHTAYEYTAKGNLVAVISNGTAVLGLGNIGALAGKPVMEGKSALFRKFADISAFDIEVDETNPDKFIEIVRAIAPTFGGINLEDIKAPECFYIESQLKEVLNIPIMHDDQHGTAIISTAGIINGLKITNKKAEDLKIVVFGAGGAAIACAKMAQNLGAKEIIMFDSKGAITTFRKDLNGFKKDFAISRQINSYKEALDGADVLLGLSRGDILTAKDIEGMNPNPMIFAMSNPIPEIDPKIVYETRPDAIIATGRSDYPNQINNVLGFPYIFKGALKARSRCINEEMKFACAYALAALAEKPIPDDLRAELEKIHGRKFEFGKDYIIPSPFDTRLKDFVSNAVAQAAINSGVARVKSLES</sequence>
<dbReference type="FunFam" id="3.40.50.10380:FF:000003">
    <property type="entry name" value="NADP-dependent malic enzyme"/>
    <property type="match status" value="1"/>
</dbReference>
<evidence type="ECO:0000256" key="4">
    <source>
        <dbReference type="ARBA" id="ARBA00023002"/>
    </source>
</evidence>
<evidence type="ECO:0000259" key="8">
    <source>
        <dbReference type="SMART" id="SM00919"/>
    </source>
</evidence>
<dbReference type="GO" id="GO:0004470">
    <property type="term" value="F:malic enzyme activity"/>
    <property type="evidence" value="ECO:0007669"/>
    <property type="project" value="InterPro"/>
</dbReference>
<feature type="binding site" evidence="7">
    <location>
        <position position="136"/>
    </location>
    <ligand>
        <name>a divalent metal cation</name>
        <dbReference type="ChEBI" id="CHEBI:60240"/>
    </ligand>
</feature>
<feature type="domain" description="Malic enzyme NAD-binding" evidence="8">
    <location>
        <begin position="162"/>
        <end position="399"/>
    </location>
</feature>
<evidence type="ECO:0000256" key="2">
    <source>
        <dbReference type="ARBA" id="ARBA00008785"/>
    </source>
</evidence>
<evidence type="ECO:0000313" key="10">
    <source>
        <dbReference type="EMBL" id="RDU61903.1"/>
    </source>
</evidence>
<evidence type="ECO:0000256" key="7">
    <source>
        <dbReference type="PIRSR" id="PIRSR000106-3"/>
    </source>
</evidence>
<dbReference type="OrthoDB" id="9805787at2"/>
<evidence type="ECO:0000256" key="3">
    <source>
        <dbReference type="ARBA" id="ARBA00022723"/>
    </source>
</evidence>
<dbReference type="PANTHER" id="PTHR43237">
    <property type="entry name" value="NADP-DEPENDENT MALIC ENZYME"/>
    <property type="match status" value="1"/>
</dbReference>
<dbReference type="GeneID" id="82536284"/>
<protein>
    <submittedName>
        <fullName evidence="10">Malate dehydrogenase</fullName>
    </submittedName>
</protein>
<dbReference type="PANTHER" id="PTHR43237:SF4">
    <property type="entry name" value="NADP-DEPENDENT MALIC ENZYME"/>
    <property type="match status" value="1"/>
</dbReference>
<evidence type="ECO:0000259" key="9">
    <source>
        <dbReference type="SMART" id="SM01274"/>
    </source>
</evidence>
<feature type="active site" description="Proton acceptor" evidence="5">
    <location>
        <position position="93"/>
    </location>
</feature>
<evidence type="ECO:0000256" key="5">
    <source>
        <dbReference type="PIRSR" id="PIRSR000106-1"/>
    </source>
</evidence>
<feature type="domain" description="Malic enzyme N-terminal" evidence="9">
    <location>
        <begin position="17"/>
        <end position="150"/>
    </location>
</feature>
<dbReference type="RefSeq" id="WP_115552138.1">
    <property type="nucleotide sequence ID" value="NZ_CAONBV010000154.1"/>
</dbReference>
<dbReference type="Pfam" id="PF03949">
    <property type="entry name" value="Malic_M"/>
    <property type="match status" value="1"/>
</dbReference>
<dbReference type="AlphaFoldDB" id="A0A3D8I9P6"/>
<dbReference type="Proteomes" id="UP000256650">
    <property type="component" value="Unassembled WGS sequence"/>
</dbReference>
<dbReference type="EMBL" id="NXLS01000010">
    <property type="protein sequence ID" value="RDU61903.1"/>
    <property type="molecule type" value="Genomic_DNA"/>
</dbReference>
<dbReference type="InterPro" id="IPR045213">
    <property type="entry name" value="Malic_NAD-bd_bact_type"/>
</dbReference>
<organism evidence="10 11">
    <name type="scientific">Helicobacter ganmani</name>
    <dbReference type="NCBI Taxonomy" id="60246"/>
    <lineage>
        <taxon>Bacteria</taxon>
        <taxon>Pseudomonadati</taxon>
        <taxon>Campylobacterota</taxon>
        <taxon>Epsilonproteobacteria</taxon>
        <taxon>Campylobacterales</taxon>
        <taxon>Helicobacteraceae</taxon>
        <taxon>Helicobacter</taxon>
    </lineage>
</organism>
<dbReference type="GO" id="GO:0016616">
    <property type="term" value="F:oxidoreductase activity, acting on the CH-OH group of donors, NAD or NADP as acceptor"/>
    <property type="evidence" value="ECO:0007669"/>
    <property type="project" value="InterPro"/>
</dbReference>
<evidence type="ECO:0000256" key="6">
    <source>
        <dbReference type="PIRSR" id="PIRSR000106-2"/>
    </source>
</evidence>
<comment type="caution">
    <text evidence="10">The sequence shown here is derived from an EMBL/GenBank/DDBJ whole genome shotgun (WGS) entry which is preliminary data.</text>
</comment>
<feature type="binding site" evidence="6">
    <location>
        <position position="314"/>
    </location>
    <ligand>
        <name>(S)-malate</name>
        <dbReference type="ChEBI" id="CHEBI:15589"/>
    </ligand>
</feature>
<feature type="binding site" evidence="6">
    <location>
        <position position="283"/>
    </location>
    <ligand>
        <name>(S)-malate</name>
        <dbReference type="ChEBI" id="CHEBI:15589"/>
    </ligand>
</feature>
<feature type="binding site" evidence="7">
    <location>
        <position position="135"/>
    </location>
    <ligand>
        <name>a divalent metal cation</name>
        <dbReference type="ChEBI" id="CHEBI:60240"/>
    </ligand>
</feature>
<dbReference type="CDD" id="cd05311">
    <property type="entry name" value="NAD_bind_2_malic_enz"/>
    <property type="match status" value="1"/>
</dbReference>
<dbReference type="PIRSF" id="PIRSF000106">
    <property type="entry name" value="ME"/>
    <property type="match status" value="1"/>
</dbReference>
<name>A0A3D8I9P6_9HELI</name>
<comment type="cofactor">
    <cofactor evidence="1">
        <name>Mn(2+)</name>
        <dbReference type="ChEBI" id="CHEBI:29035"/>
    </cofactor>
</comment>
<dbReference type="InterPro" id="IPR012301">
    <property type="entry name" value="Malic_N_dom"/>
</dbReference>
<comment type="similarity">
    <text evidence="2">Belongs to the malic enzymes family.</text>
</comment>
<dbReference type="InterPro" id="IPR001891">
    <property type="entry name" value="Malic_OxRdtase"/>
</dbReference>
<feature type="active site" description="Proton donor" evidence="5">
    <location>
        <position position="38"/>
    </location>
</feature>
<proteinExistence type="inferred from homology"/>
<keyword evidence="3 7" id="KW-0479">Metal-binding</keyword>
<dbReference type="GO" id="GO:0051287">
    <property type="term" value="F:NAD binding"/>
    <property type="evidence" value="ECO:0007669"/>
    <property type="project" value="InterPro"/>
</dbReference>
<accession>A0A3D8I9P6</accession>
<keyword evidence="4" id="KW-0560">Oxidoreductase</keyword>
<dbReference type="Gene3D" id="3.40.50.720">
    <property type="entry name" value="NAD(P)-binding Rossmann-like Domain"/>
    <property type="match status" value="1"/>
</dbReference>
<evidence type="ECO:0000256" key="1">
    <source>
        <dbReference type="ARBA" id="ARBA00001936"/>
    </source>
</evidence>
<dbReference type="FunFam" id="3.40.50.720:FF:000095">
    <property type="entry name" value="NADP-dependent malic enzyme"/>
    <property type="match status" value="1"/>
</dbReference>
<evidence type="ECO:0000313" key="11">
    <source>
        <dbReference type="Proteomes" id="UP000256650"/>
    </source>
</evidence>
<dbReference type="SMART" id="SM00919">
    <property type="entry name" value="Malic_M"/>
    <property type="match status" value="1"/>
</dbReference>
<dbReference type="InterPro" id="IPR046346">
    <property type="entry name" value="Aminoacid_DH-like_N_sf"/>
</dbReference>
<dbReference type="InterPro" id="IPR036291">
    <property type="entry name" value="NAD(P)-bd_dom_sf"/>
</dbReference>
<dbReference type="SMART" id="SM01274">
    <property type="entry name" value="malic"/>
    <property type="match status" value="1"/>
</dbReference>
<dbReference type="PROSITE" id="PS00331">
    <property type="entry name" value="MALIC_ENZYMES"/>
    <property type="match status" value="1"/>
</dbReference>
<gene>
    <name evidence="10" type="ORF">CQA43_08330</name>
</gene>
<keyword evidence="11" id="KW-1185">Reference proteome</keyword>
<dbReference type="InterPro" id="IPR051674">
    <property type="entry name" value="Malate_Decarboxylase"/>
</dbReference>
<dbReference type="InterPro" id="IPR015884">
    <property type="entry name" value="Malic_enzyme_CS"/>
</dbReference>